<proteinExistence type="predicted"/>
<dbReference type="EMBL" id="JAUKUA010000006">
    <property type="protein sequence ID" value="KAK0707363.1"/>
    <property type="molecule type" value="Genomic_DNA"/>
</dbReference>
<sequence>MPSRYVPGNDARHRAACFALYRALLRLGPRVPVPDKLATTLGPENPIRALTRRAFYRNKKEISSRLVVSALKNGYRFLTLLSAAADPAANPRQHLEVITFLNRNNHRILRDRAAKAALAPKSPPSKPPLIPLLVRLHEATATSPAKYVSPLRPRPREDLKGDRRTIPHLDEHMGVPFLRFGKPMPRALSDVLRRRADTRQQRVFNMVVMRDELIPEATEEDRWEGLVAKQFARQGLPYEHDPPSASYRGGVRQAIKELSLVANREMEDYVARGNALWKIVEEEKVLAKREVAQLKAEGKPVPQAPKRPWGFYKTVLKRRERDPRVS</sequence>
<keyword evidence="2" id="KW-1185">Reference proteome</keyword>
<reference evidence="1" key="1">
    <citation type="submission" date="2023-06" db="EMBL/GenBank/DDBJ databases">
        <title>Genome-scale phylogeny and comparative genomics of the fungal order Sordariales.</title>
        <authorList>
            <consortium name="Lawrence Berkeley National Laboratory"/>
            <person name="Hensen N."/>
            <person name="Bonometti L."/>
            <person name="Westerberg I."/>
            <person name="Brannstrom I.O."/>
            <person name="Guillou S."/>
            <person name="Cros-Aarteil S."/>
            <person name="Calhoun S."/>
            <person name="Haridas S."/>
            <person name="Kuo A."/>
            <person name="Mondo S."/>
            <person name="Pangilinan J."/>
            <person name="Riley R."/>
            <person name="Labutti K."/>
            <person name="Andreopoulos B."/>
            <person name="Lipzen A."/>
            <person name="Chen C."/>
            <person name="Yanf M."/>
            <person name="Daum C."/>
            <person name="Ng V."/>
            <person name="Clum A."/>
            <person name="Steindorff A."/>
            <person name="Ohm R."/>
            <person name="Martin F."/>
            <person name="Silar P."/>
            <person name="Natvig D."/>
            <person name="Lalanne C."/>
            <person name="Gautier V."/>
            <person name="Ament-Velasquez S.L."/>
            <person name="Kruys A."/>
            <person name="Hutchinson M.I."/>
            <person name="Powell A.J."/>
            <person name="Barry K."/>
            <person name="Miller A.N."/>
            <person name="Grigoriev I.V."/>
            <person name="Debuchy R."/>
            <person name="Gladieux P."/>
            <person name="Thoren M.H."/>
            <person name="Johannesson H."/>
        </authorList>
    </citation>
    <scope>NUCLEOTIDE SEQUENCE</scope>
    <source>
        <strain evidence="1">SMH4607-1</strain>
    </source>
</reference>
<gene>
    <name evidence="1" type="ORF">B0H67DRAFT_647557</name>
</gene>
<organism evidence="1 2">
    <name type="scientific">Lasiosphaeris hirsuta</name>
    <dbReference type="NCBI Taxonomy" id="260670"/>
    <lineage>
        <taxon>Eukaryota</taxon>
        <taxon>Fungi</taxon>
        <taxon>Dikarya</taxon>
        <taxon>Ascomycota</taxon>
        <taxon>Pezizomycotina</taxon>
        <taxon>Sordariomycetes</taxon>
        <taxon>Sordariomycetidae</taxon>
        <taxon>Sordariales</taxon>
        <taxon>Lasiosphaeriaceae</taxon>
        <taxon>Lasiosphaeris</taxon>
    </lineage>
</organism>
<accession>A0AA40A134</accession>
<dbReference type="AlphaFoldDB" id="A0AA40A134"/>
<protein>
    <submittedName>
        <fullName evidence="1">Uncharacterized protein</fullName>
    </submittedName>
</protein>
<name>A0AA40A134_9PEZI</name>
<evidence type="ECO:0000313" key="1">
    <source>
        <dbReference type="EMBL" id="KAK0707363.1"/>
    </source>
</evidence>
<dbReference type="Proteomes" id="UP001172102">
    <property type="component" value="Unassembled WGS sequence"/>
</dbReference>
<comment type="caution">
    <text evidence="1">The sequence shown here is derived from an EMBL/GenBank/DDBJ whole genome shotgun (WGS) entry which is preliminary data.</text>
</comment>
<evidence type="ECO:0000313" key="2">
    <source>
        <dbReference type="Proteomes" id="UP001172102"/>
    </source>
</evidence>